<evidence type="ECO:0000313" key="2">
    <source>
        <dbReference type="Proteomes" id="UP000000595"/>
    </source>
</evidence>
<dbReference type="EMBL" id="AE008384">
    <property type="protein sequence ID" value="AAM30574.1"/>
    <property type="molecule type" value="Genomic_DNA"/>
</dbReference>
<proteinExistence type="predicted"/>
<reference evidence="1 2" key="1">
    <citation type="journal article" date="2002" name="J. Mol. Microbiol. Biotechnol.">
        <title>The genome of Methanosarcina mazei: evidence for lateral gene transfer between Bacteria and Archaea.</title>
        <authorList>
            <person name="Deppenmeier U."/>
            <person name="Johann A."/>
            <person name="Hartsch T."/>
            <person name="Merkl R."/>
            <person name="Schmitz R.A."/>
            <person name="Martinez-Arias R."/>
            <person name="Henne A."/>
            <person name="Wiezer A."/>
            <person name="Baumer S."/>
            <person name="Jacobi C."/>
            <person name="Bruggemann H."/>
            <person name="Lienard T."/>
            <person name="Christmann A."/>
            <person name="Bomeke M."/>
            <person name="Steckel S."/>
            <person name="Bhattacharyya A."/>
            <person name="Lykidis A."/>
            <person name="Overbeek R."/>
            <person name="Klenk H.P."/>
            <person name="Gunsalus R.P."/>
            <person name="Fritz H.J."/>
            <person name="Gottschalk G."/>
        </authorList>
    </citation>
    <scope>NUCLEOTIDE SEQUENCE [LARGE SCALE GENOMIC DNA]</scope>
    <source>
        <strain evidence="2">ATCC BAA-159 / DSM 3647 / Goe1 / Go1 / JCM 11833 / OCM 88</strain>
    </source>
</reference>
<gene>
    <name evidence="1" type="ordered locus">MM_0878</name>
</gene>
<organism evidence="1 2">
    <name type="scientific">Methanosarcina mazei (strain ATCC BAA-159 / DSM 3647 / Goe1 / Go1 / JCM 11833 / OCM 88)</name>
    <name type="common">Methanosarcina frisia</name>
    <dbReference type="NCBI Taxonomy" id="192952"/>
    <lineage>
        <taxon>Archaea</taxon>
        <taxon>Methanobacteriati</taxon>
        <taxon>Methanobacteriota</taxon>
        <taxon>Stenosarchaea group</taxon>
        <taxon>Methanomicrobia</taxon>
        <taxon>Methanosarcinales</taxon>
        <taxon>Methanosarcinaceae</taxon>
        <taxon>Methanosarcina</taxon>
    </lineage>
</organism>
<dbReference type="HOGENOM" id="CLU_3245376_0_0_2"/>
<dbReference type="eggNOG" id="arCOG03469">
    <property type="taxonomic scope" value="Archaea"/>
</dbReference>
<sequence>MKWAFMLMRGITEVKLEIDSKVVTQIANMNEVKAKIIRLMGKNCEKYYF</sequence>
<dbReference type="PATRIC" id="fig|192952.21.peg.1037"/>
<accession>Q8PYI3</accession>
<evidence type="ECO:0000313" key="1">
    <source>
        <dbReference type="EMBL" id="AAM30574.1"/>
    </source>
</evidence>
<name>Q8PYI3_METMA</name>
<dbReference type="Proteomes" id="UP000000595">
    <property type="component" value="Chromosome"/>
</dbReference>
<dbReference type="KEGG" id="mma:MM_0878"/>
<dbReference type="AlphaFoldDB" id="Q8PYI3"/>
<protein>
    <submittedName>
        <fullName evidence="1">Transposase</fullName>
    </submittedName>
</protein>